<feature type="region of interest" description="Disordered" evidence="1">
    <location>
        <begin position="27"/>
        <end position="51"/>
    </location>
</feature>
<name>A0AAE0X6X1_9PEZI</name>
<proteinExistence type="predicted"/>
<sequence>MTSIPVFTSFMSSPCLSNYHLQSTGSNPLKNTLDTHPQHTHTHSHRHTDKQAPLPLLPISFTPIGWPLDKPHPQHTSPERIEIRRSAWLSPEPLSRSRSKTGVLFYKSALRPAKTAPHTQKKVADTDDCVPAVRIRTRPRPRSERGLCPKLCRVLLSSHVSHVPRGPRRRVGSAGGGSRRYEEASLLCVCLSAPGPSREMMWWREREREKREREEKKEMEKGGDAGKLLAYYKNLRETVQVNR</sequence>
<feature type="compositionally biased region" description="Basic and acidic residues" evidence="1">
    <location>
        <begin position="206"/>
        <end position="224"/>
    </location>
</feature>
<dbReference type="EMBL" id="JAULSO010000003">
    <property type="protein sequence ID" value="KAK3686082.1"/>
    <property type="molecule type" value="Genomic_DNA"/>
</dbReference>
<dbReference type="Proteomes" id="UP001270362">
    <property type="component" value="Unassembled WGS sequence"/>
</dbReference>
<evidence type="ECO:0000313" key="2">
    <source>
        <dbReference type="EMBL" id="KAK3686082.1"/>
    </source>
</evidence>
<protein>
    <submittedName>
        <fullName evidence="2">Uncharacterized protein</fullName>
    </submittedName>
</protein>
<feature type="region of interest" description="Disordered" evidence="1">
    <location>
        <begin position="206"/>
        <end position="225"/>
    </location>
</feature>
<dbReference type="AlphaFoldDB" id="A0AAE0X6X1"/>
<reference evidence="2" key="1">
    <citation type="journal article" date="2023" name="Mol. Phylogenet. Evol.">
        <title>Genome-scale phylogeny and comparative genomics of the fungal order Sordariales.</title>
        <authorList>
            <person name="Hensen N."/>
            <person name="Bonometti L."/>
            <person name="Westerberg I."/>
            <person name="Brannstrom I.O."/>
            <person name="Guillou S."/>
            <person name="Cros-Aarteil S."/>
            <person name="Calhoun S."/>
            <person name="Haridas S."/>
            <person name="Kuo A."/>
            <person name="Mondo S."/>
            <person name="Pangilinan J."/>
            <person name="Riley R."/>
            <person name="LaButti K."/>
            <person name="Andreopoulos B."/>
            <person name="Lipzen A."/>
            <person name="Chen C."/>
            <person name="Yan M."/>
            <person name="Daum C."/>
            <person name="Ng V."/>
            <person name="Clum A."/>
            <person name="Steindorff A."/>
            <person name="Ohm R.A."/>
            <person name="Martin F."/>
            <person name="Silar P."/>
            <person name="Natvig D.O."/>
            <person name="Lalanne C."/>
            <person name="Gautier V."/>
            <person name="Ament-Velasquez S.L."/>
            <person name="Kruys A."/>
            <person name="Hutchinson M.I."/>
            <person name="Powell A.J."/>
            <person name="Barry K."/>
            <person name="Miller A.N."/>
            <person name="Grigoriev I.V."/>
            <person name="Debuchy R."/>
            <person name="Gladieux P."/>
            <person name="Hiltunen Thoren M."/>
            <person name="Johannesson H."/>
        </authorList>
    </citation>
    <scope>NUCLEOTIDE SEQUENCE</scope>
    <source>
        <strain evidence="2">CBS 314.62</strain>
    </source>
</reference>
<accession>A0AAE0X6X1</accession>
<organism evidence="2 3">
    <name type="scientific">Podospora appendiculata</name>
    <dbReference type="NCBI Taxonomy" id="314037"/>
    <lineage>
        <taxon>Eukaryota</taxon>
        <taxon>Fungi</taxon>
        <taxon>Dikarya</taxon>
        <taxon>Ascomycota</taxon>
        <taxon>Pezizomycotina</taxon>
        <taxon>Sordariomycetes</taxon>
        <taxon>Sordariomycetidae</taxon>
        <taxon>Sordariales</taxon>
        <taxon>Podosporaceae</taxon>
        <taxon>Podospora</taxon>
    </lineage>
</organism>
<gene>
    <name evidence="2" type="ORF">B0T22DRAFT_240871</name>
</gene>
<evidence type="ECO:0000313" key="3">
    <source>
        <dbReference type="Proteomes" id="UP001270362"/>
    </source>
</evidence>
<comment type="caution">
    <text evidence="2">The sequence shown here is derived from an EMBL/GenBank/DDBJ whole genome shotgun (WGS) entry which is preliminary data.</text>
</comment>
<evidence type="ECO:0000256" key="1">
    <source>
        <dbReference type="SAM" id="MobiDB-lite"/>
    </source>
</evidence>
<feature type="compositionally biased region" description="Basic residues" evidence="1">
    <location>
        <begin position="38"/>
        <end position="48"/>
    </location>
</feature>
<reference evidence="2" key="2">
    <citation type="submission" date="2023-06" db="EMBL/GenBank/DDBJ databases">
        <authorList>
            <consortium name="Lawrence Berkeley National Laboratory"/>
            <person name="Haridas S."/>
            <person name="Hensen N."/>
            <person name="Bonometti L."/>
            <person name="Westerberg I."/>
            <person name="Brannstrom I.O."/>
            <person name="Guillou S."/>
            <person name="Cros-Aarteil S."/>
            <person name="Calhoun S."/>
            <person name="Kuo A."/>
            <person name="Mondo S."/>
            <person name="Pangilinan J."/>
            <person name="Riley R."/>
            <person name="Labutti K."/>
            <person name="Andreopoulos B."/>
            <person name="Lipzen A."/>
            <person name="Chen C."/>
            <person name="Yanf M."/>
            <person name="Daum C."/>
            <person name="Ng V."/>
            <person name="Clum A."/>
            <person name="Steindorff A."/>
            <person name="Ohm R."/>
            <person name="Martin F."/>
            <person name="Silar P."/>
            <person name="Natvig D."/>
            <person name="Lalanne C."/>
            <person name="Gautier V."/>
            <person name="Ament-Velasquez S.L."/>
            <person name="Kruys A."/>
            <person name="Hutchinson M.I."/>
            <person name="Powell A.J."/>
            <person name="Barry K."/>
            <person name="Miller A.N."/>
            <person name="Grigoriev I.V."/>
            <person name="Debuchy R."/>
            <person name="Gladieux P."/>
            <person name="Thoren M.H."/>
            <person name="Johannesson H."/>
        </authorList>
    </citation>
    <scope>NUCLEOTIDE SEQUENCE</scope>
    <source>
        <strain evidence="2">CBS 314.62</strain>
    </source>
</reference>
<keyword evidence="3" id="KW-1185">Reference proteome</keyword>